<keyword evidence="3" id="KW-1185">Reference proteome</keyword>
<feature type="transmembrane region" description="Helical" evidence="1">
    <location>
        <begin position="58"/>
        <end position="75"/>
    </location>
</feature>
<organism evidence="2 3">
    <name type="scientific">Necator americanus</name>
    <name type="common">Human hookworm</name>
    <dbReference type="NCBI Taxonomy" id="51031"/>
    <lineage>
        <taxon>Eukaryota</taxon>
        <taxon>Metazoa</taxon>
        <taxon>Ecdysozoa</taxon>
        <taxon>Nematoda</taxon>
        <taxon>Chromadorea</taxon>
        <taxon>Rhabditida</taxon>
        <taxon>Rhabditina</taxon>
        <taxon>Rhabditomorpha</taxon>
        <taxon>Strongyloidea</taxon>
        <taxon>Ancylostomatidae</taxon>
        <taxon>Bunostominae</taxon>
        <taxon>Necator</taxon>
    </lineage>
</organism>
<gene>
    <name evidence="2" type="ORF">NECAME_11772</name>
</gene>
<dbReference type="OrthoDB" id="67700at2759"/>
<sequence>MQQTAKTKRKEIYGHGSSDPYVRVFLLEEPSKSERTKLSGPFESHAGFCKHVVFLENNALFILCFPALIFSLLAAQEEKKPPRRTTKEFIHSKFNL</sequence>
<protein>
    <submittedName>
        <fullName evidence="2">Uncharacterized protein</fullName>
    </submittedName>
</protein>
<evidence type="ECO:0000256" key="1">
    <source>
        <dbReference type="SAM" id="Phobius"/>
    </source>
</evidence>
<dbReference type="KEGG" id="nai:NECAME_11772"/>
<reference evidence="3" key="1">
    <citation type="journal article" date="2014" name="Nat. Genet.">
        <title>Genome of the human hookworm Necator americanus.</title>
        <authorList>
            <person name="Tang Y.T."/>
            <person name="Gao X."/>
            <person name="Rosa B.A."/>
            <person name="Abubucker S."/>
            <person name="Hallsworth-Pepin K."/>
            <person name="Martin J."/>
            <person name="Tyagi R."/>
            <person name="Heizer E."/>
            <person name="Zhang X."/>
            <person name="Bhonagiri-Palsikar V."/>
            <person name="Minx P."/>
            <person name="Warren W.C."/>
            <person name="Wang Q."/>
            <person name="Zhan B."/>
            <person name="Hotez P.J."/>
            <person name="Sternberg P.W."/>
            <person name="Dougall A."/>
            <person name="Gaze S.T."/>
            <person name="Mulvenna J."/>
            <person name="Sotillo J."/>
            <person name="Ranganathan S."/>
            <person name="Rabelo E.M."/>
            <person name="Wilson R.K."/>
            <person name="Felgner P.L."/>
            <person name="Bethony J."/>
            <person name="Hawdon J.M."/>
            <person name="Gasser R.B."/>
            <person name="Loukas A."/>
            <person name="Mitreva M."/>
        </authorList>
    </citation>
    <scope>NUCLEOTIDE SEQUENCE [LARGE SCALE GENOMIC DNA]</scope>
</reference>
<dbReference type="Proteomes" id="UP000053676">
    <property type="component" value="Unassembled WGS sequence"/>
</dbReference>
<keyword evidence="1" id="KW-1133">Transmembrane helix</keyword>
<dbReference type="EMBL" id="KI660236">
    <property type="protein sequence ID" value="ETN76294.1"/>
    <property type="molecule type" value="Genomic_DNA"/>
</dbReference>
<evidence type="ECO:0000313" key="3">
    <source>
        <dbReference type="Proteomes" id="UP000053676"/>
    </source>
</evidence>
<accession>W2T428</accession>
<evidence type="ECO:0000313" key="2">
    <source>
        <dbReference type="EMBL" id="ETN76294.1"/>
    </source>
</evidence>
<name>W2T428_NECAM</name>
<dbReference type="AlphaFoldDB" id="W2T428"/>
<proteinExistence type="predicted"/>
<keyword evidence="1" id="KW-0472">Membrane</keyword>
<keyword evidence="1" id="KW-0812">Transmembrane</keyword>